<reference evidence="2" key="2">
    <citation type="journal article" date="2014" name="ISME J.">
        <title>Microbial stratification in low pH oxic and suboxic macroscopic growths along an acid mine drainage.</title>
        <authorList>
            <person name="Mendez-Garcia C."/>
            <person name="Mesa V."/>
            <person name="Sprenger R.R."/>
            <person name="Richter M."/>
            <person name="Diez M.S."/>
            <person name="Solano J."/>
            <person name="Bargiela R."/>
            <person name="Golyshina O.V."/>
            <person name="Manteca A."/>
            <person name="Ramos J.L."/>
            <person name="Gallego J.R."/>
            <person name="Llorente I."/>
            <person name="Martins Dos Santos V.A."/>
            <person name="Jensen O.N."/>
            <person name="Pelaez A.I."/>
            <person name="Sanchez J."/>
            <person name="Ferrer M."/>
        </authorList>
    </citation>
    <scope>NUCLEOTIDE SEQUENCE</scope>
</reference>
<feature type="non-terminal residue" evidence="2">
    <location>
        <position position="64"/>
    </location>
</feature>
<gene>
    <name evidence="2" type="ORF">B1A_04740</name>
</gene>
<dbReference type="Pfam" id="PF13274">
    <property type="entry name" value="SocA_Panacea"/>
    <property type="match status" value="1"/>
</dbReference>
<comment type="caution">
    <text evidence="2">The sequence shown here is derived from an EMBL/GenBank/DDBJ whole genome shotgun (WGS) entry which is preliminary data.</text>
</comment>
<sequence length="64" mass="7542">MLISHEREKLINAIIFFAIHTRFLGKTKLFKLLYFLDFEHHKETGRSVTGMDYFAWKMGPVPVA</sequence>
<name>T1CX81_9ZZZZ</name>
<evidence type="ECO:0000259" key="1">
    <source>
        <dbReference type="Pfam" id="PF13274"/>
    </source>
</evidence>
<organism evidence="2">
    <name type="scientific">mine drainage metagenome</name>
    <dbReference type="NCBI Taxonomy" id="410659"/>
    <lineage>
        <taxon>unclassified sequences</taxon>
        <taxon>metagenomes</taxon>
        <taxon>ecological metagenomes</taxon>
    </lineage>
</organism>
<feature type="domain" description="Antitoxin SocA-like Panacea" evidence="1">
    <location>
        <begin position="29"/>
        <end position="62"/>
    </location>
</feature>
<protein>
    <recommendedName>
        <fullName evidence="1">Antitoxin SocA-like Panacea domain-containing protein</fullName>
    </recommendedName>
</protein>
<reference evidence="2" key="1">
    <citation type="submission" date="2013-08" db="EMBL/GenBank/DDBJ databases">
        <authorList>
            <person name="Mendez C."/>
            <person name="Richter M."/>
            <person name="Ferrer M."/>
            <person name="Sanchez J."/>
        </authorList>
    </citation>
    <scope>NUCLEOTIDE SEQUENCE</scope>
</reference>
<dbReference type="AlphaFoldDB" id="T1CX81"/>
<accession>T1CX81</accession>
<dbReference type="EMBL" id="AUZX01003453">
    <property type="protein sequence ID" value="EQD73859.1"/>
    <property type="molecule type" value="Genomic_DNA"/>
</dbReference>
<evidence type="ECO:0000313" key="2">
    <source>
        <dbReference type="EMBL" id="EQD73859.1"/>
    </source>
</evidence>
<proteinExistence type="predicted"/>
<dbReference type="InterPro" id="IPR025272">
    <property type="entry name" value="SocA_Panacea"/>
</dbReference>